<dbReference type="PANTHER" id="PTHR33908:SF11">
    <property type="entry name" value="MEMBRANE PROTEIN"/>
    <property type="match status" value="1"/>
</dbReference>
<evidence type="ECO:0000256" key="6">
    <source>
        <dbReference type="ARBA" id="ARBA00022989"/>
    </source>
</evidence>
<dbReference type="InterPro" id="IPR050297">
    <property type="entry name" value="LipidA_mod_glycosyltrf_83"/>
</dbReference>
<keyword evidence="3" id="KW-0328">Glycosyltransferase</keyword>
<protein>
    <submittedName>
        <fullName evidence="9">DUF2142 domain-containing protein</fullName>
    </submittedName>
</protein>
<feature type="transmembrane region" description="Helical" evidence="8">
    <location>
        <begin position="218"/>
        <end position="234"/>
    </location>
</feature>
<evidence type="ECO:0000256" key="8">
    <source>
        <dbReference type="SAM" id="Phobius"/>
    </source>
</evidence>
<comment type="caution">
    <text evidence="9">The sequence shown here is derived from an EMBL/GenBank/DDBJ whole genome shotgun (WGS) entry which is preliminary data.</text>
</comment>
<dbReference type="RefSeq" id="WP_175351443.1">
    <property type="nucleotide sequence ID" value="NZ_BAAAWQ010000001.1"/>
</dbReference>
<feature type="transmembrane region" description="Helical" evidence="8">
    <location>
        <begin position="475"/>
        <end position="497"/>
    </location>
</feature>
<keyword evidence="10" id="KW-1185">Reference proteome</keyword>
<feature type="transmembrane region" description="Helical" evidence="8">
    <location>
        <begin position="365"/>
        <end position="382"/>
    </location>
</feature>
<keyword evidence="7 8" id="KW-0472">Membrane</keyword>
<reference evidence="9 10" key="1">
    <citation type="submission" date="2020-05" db="EMBL/GenBank/DDBJ databases">
        <title>Genome Sequencing of Type Strains.</title>
        <authorList>
            <person name="Lemaire J.F."/>
            <person name="Inderbitzin P."/>
            <person name="Gregorio O.A."/>
            <person name="Collins S.B."/>
            <person name="Wespe N."/>
            <person name="Knight-Connoni V."/>
        </authorList>
    </citation>
    <scope>NUCLEOTIDE SEQUENCE [LARGE SCALE GENOMIC DNA]</scope>
    <source>
        <strain evidence="9 10">ATCC 19096</strain>
    </source>
</reference>
<evidence type="ECO:0000313" key="10">
    <source>
        <dbReference type="Proteomes" id="UP000573001"/>
    </source>
</evidence>
<evidence type="ECO:0000256" key="3">
    <source>
        <dbReference type="ARBA" id="ARBA00022676"/>
    </source>
</evidence>
<evidence type="ECO:0000313" key="9">
    <source>
        <dbReference type="EMBL" id="NUU13963.1"/>
    </source>
</evidence>
<keyword evidence="4" id="KW-0808">Transferase</keyword>
<dbReference type="EMBL" id="JABMCE010000074">
    <property type="protein sequence ID" value="NUU13963.1"/>
    <property type="molecule type" value="Genomic_DNA"/>
</dbReference>
<feature type="transmembrane region" description="Helical" evidence="8">
    <location>
        <begin position="193"/>
        <end position="211"/>
    </location>
</feature>
<feature type="transmembrane region" description="Helical" evidence="8">
    <location>
        <begin position="434"/>
        <end position="455"/>
    </location>
</feature>
<sequence length="527" mass="56886">MATEVIGAPPVTRGERRAVIALTAAFALLLTLWAFLTPMFSAPDEAAHYDAAEQLALGKGWPAPGDMDLLAITYAEQQQVGTVAAAHRETVADLIAQNPGNHDFVNQMTQHPPTYYGVGAVVLKGIGFFHLRWDLGVMALRMLDVVMLVPLPFLTWATVRRVTRSPRTAIVGVLALFAVPQLAQIGSSVTNDAPVILLGGVIAWLAARALTGDHRWRIAVWLGVAVAAVCSVKGTGLPTVPFVAVALLVAGHGHLSWGARIGRTAVAGAIVAALGSWWWIRNLLVFGSLQPDGVSALRQERPWGRETSANFGDFMNVEWDRLTSSFWGQFGALRYPMTQILTDSLTVIALAVIVGWAFRRSANRTAALVMLITPAITLVIQLQNNFASYDSTQIIAGAQGRYLFIGLVPLIVISAVAWRNLLTSAVERDRFGRIVRWAFPIIGLYGLTVAYRGFYEHTHLQVTTHGLALLANLTPAGRFGFAAIAALLVVATLWAALEVSRNTVRRALPVASTTDPTPTATQRNQTT</sequence>
<accession>A0ABX2M948</accession>
<feature type="transmembrane region" description="Helical" evidence="8">
    <location>
        <begin position="169"/>
        <end position="187"/>
    </location>
</feature>
<evidence type="ECO:0000256" key="2">
    <source>
        <dbReference type="ARBA" id="ARBA00022475"/>
    </source>
</evidence>
<organism evidence="9 10">
    <name type="scientific">Curtobacterium pusillum</name>
    <dbReference type="NCBI Taxonomy" id="69373"/>
    <lineage>
        <taxon>Bacteria</taxon>
        <taxon>Bacillati</taxon>
        <taxon>Actinomycetota</taxon>
        <taxon>Actinomycetes</taxon>
        <taxon>Micrococcales</taxon>
        <taxon>Microbacteriaceae</taxon>
        <taxon>Curtobacterium</taxon>
    </lineage>
</organism>
<feature type="transmembrane region" description="Helical" evidence="8">
    <location>
        <begin position="402"/>
        <end position="422"/>
    </location>
</feature>
<dbReference type="Pfam" id="PF09913">
    <property type="entry name" value="DUF2142"/>
    <property type="match status" value="1"/>
</dbReference>
<dbReference type="PANTHER" id="PTHR33908">
    <property type="entry name" value="MANNOSYLTRANSFERASE YKCB-RELATED"/>
    <property type="match status" value="1"/>
</dbReference>
<feature type="transmembrane region" description="Helical" evidence="8">
    <location>
        <begin position="138"/>
        <end position="157"/>
    </location>
</feature>
<name>A0ABX2M948_9MICO</name>
<feature type="transmembrane region" description="Helical" evidence="8">
    <location>
        <begin position="18"/>
        <end position="36"/>
    </location>
</feature>
<keyword evidence="2" id="KW-1003">Cell membrane</keyword>
<dbReference type="InterPro" id="IPR018674">
    <property type="entry name" value="DUF2142_membrane"/>
</dbReference>
<keyword evidence="5 8" id="KW-0812">Transmembrane</keyword>
<dbReference type="Proteomes" id="UP000573001">
    <property type="component" value="Unassembled WGS sequence"/>
</dbReference>
<keyword evidence="6 8" id="KW-1133">Transmembrane helix</keyword>
<gene>
    <name evidence="9" type="ORF">HP507_08970</name>
</gene>
<feature type="transmembrane region" description="Helical" evidence="8">
    <location>
        <begin position="340"/>
        <end position="358"/>
    </location>
</feature>
<evidence type="ECO:0000256" key="5">
    <source>
        <dbReference type="ARBA" id="ARBA00022692"/>
    </source>
</evidence>
<evidence type="ECO:0000256" key="4">
    <source>
        <dbReference type="ARBA" id="ARBA00022679"/>
    </source>
</evidence>
<comment type="subcellular location">
    <subcellularLocation>
        <location evidence="1">Cell membrane</location>
        <topology evidence="1">Multi-pass membrane protein</topology>
    </subcellularLocation>
</comment>
<proteinExistence type="predicted"/>
<evidence type="ECO:0000256" key="7">
    <source>
        <dbReference type="ARBA" id="ARBA00023136"/>
    </source>
</evidence>
<evidence type="ECO:0000256" key="1">
    <source>
        <dbReference type="ARBA" id="ARBA00004651"/>
    </source>
</evidence>